<dbReference type="Proteomes" id="UP000077266">
    <property type="component" value="Unassembled WGS sequence"/>
</dbReference>
<accession>A0A165MJL1</accession>
<dbReference type="GO" id="GO:0005634">
    <property type="term" value="C:nucleus"/>
    <property type="evidence" value="ECO:0007669"/>
    <property type="project" value="TreeGrafter"/>
</dbReference>
<dbReference type="SUPFAM" id="SSF56112">
    <property type="entry name" value="Protein kinase-like (PK-like)"/>
    <property type="match status" value="1"/>
</dbReference>
<dbReference type="InterPro" id="IPR000719">
    <property type="entry name" value="Prot_kinase_dom"/>
</dbReference>
<dbReference type="GO" id="GO:0005524">
    <property type="term" value="F:ATP binding"/>
    <property type="evidence" value="ECO:0007669"/>
    <property type="project" value="InterPro"/>
</dbReference>
<dbReference type="InterPro" id="IPR011009">
    <property type="entry name" value="Kinase-like_dom_sf"/>
</dbReference>
<dbReference type="PROSITE" id="PS50011">
    <property type="entry name" value="PROTEIN_KINASE_DOM"/>
    <property type="match status" value="1"/>
</dbReference>
<dbReference type="PANTHER" id="PTHR44167">
    <property type="entry name" value="OVARIAN-SPECIFIC SERINE/THREONINE-PROTEIN KINASE LOK-RELATED"/>
    <property type="match status" value="1"/>
</dbReference>
<dbReference type="STRING" id="1314781.A0A165MJL1"/>
<gene>
    <name evidence="2" type="ORF">EXIGLDRAFT_725315</name>
</gene>
<dbReference type="GO" id="GO:0005737">
    <property type="term" value="C:cytoplasm"/>
    <property type="evidence" value="ECO:0007669"/>
    <property type="project" value="TreeGrafter"/>
</dbReference>
<evidence type="ECO:0000313" key="2">
    <source>
        <dbReference type="EMBL" id="KZV99362.1"/>
    </source>
</evidence>
<keyword evidence="3" id="KW-1185">Reference proteome</keyword>
<name>A0A165MJL1_EXIGL</name>
<dbReference type="AlphaFoldDB" id="A0A165MJL1"/>
<sequence>MARHIAKYAAKGTYNLHRNEIFWRDVQPFLLAKGYRLRARYEPGWTPPWIGTDIDPDYFEESRGSMLPNVIDARRLSDDALVAIKWIPDAEHTRDEIEVMRFLTSPDMLLDPDNHCVPLLTTFTNPDMPNGVFTVTPWLADLHGVPLEYVNDVVDMMLQMFSGLAFLHRHNVAHRDCTGWNILQDVSSMFFGRRSHPMNPAFSEDMQQLLPYRMRAESHVRYFFIDFGISTRFTGPGPHLVTGEIGRDPSAPELSDEIPYDPFKLDVYLLANYFLNSFLGKYTNLEFLRPLLLDMTHPNPLARPTAAQALQRLQAVAREPYGISFRWCLIKRNYTYPERVVFGVACLARECVAHARAWLFRSDVLSFGRRLPP</sequence>
<dbReference type="InParanoid" id="A0A165MJL1"/>
<proteinExistence type="predicted"/>
<dbReference type="GO" id="GO:0004674">
    <property type="term" value="F:protein serine/threonine kinase activity"/>
    <property type="evidence" value="ECO:0007669"/>
    <property type="project" value="TreeGrafter"/>
</dbReference>
<evidence type="ECO:0000259" key="1">
    <source>
        <dbReference type="PROSITE" id="PS50011"/>
    </source>
</evidence>
<dbReference type="EMBL" id="KV425910">
    <property type="protein sequence ID" value="KZV99362.1"/>
    <property type="molecule type" value="Genomic_DNA"/>
</dbReference>
<dbReference type="GO" id="GO:0044773">
    <property type="term" value="P:mitotic DNA damage checkpoint signaling"/>
    <property type="evidence" value="ECO:0007669"/>
    <property type="project" value="TreeGrafter"/>
</dbReference>
<dbReference type="Gene3D" id="1.10.510.10">
    <property type="entry name" value="Transferase(Phosphotransferase) domain 1"/>
    <property type="match status" value="1"/>
</dbReference>
<evidence type="ECO:0000313" key="3">
    <source>
        <dbReference type="Proteomes" id="UP000077266"/>
    </source>
</evidence>
<dbReference type="OrthoDB" id="5987198at2759"/>
<protein>
    <recommendedName>
        <fullName evidence="1">Protein kinase domain-containing protein</fullName>
    </recommendedName>
</protein>
<dbReference type="PANTHER" id="PTHR44167:SF18">
    <property type="entry name" value="PROTEIN KINASE DOMAIN-CONTAINING PROTEIN"/>
    <property type="match status" value="1"/>
</dbReference>
<dbReference type="SMART" id="SM00220">
    <property type="entry name" value="S_TKc"/>
    <property type="match status" value="1"/>
</dbReference>
<organism evidence="2 3">
    <name type="scientific">Exidia glandulosa HHB12029</name>
    <dbReference type="NCBI Taxonomy" id="1314781"/>
    <lineage>
        <taxon>Eukaryota</taxon>
        <taxon>Fungi</taxon>
        <taxon>Dikarya</taxon>
        <taxon>Basidiomycota</taxon>
        <taxon>Agaricomycotina</taxon>
        <taxon>Agaricomycetes</taxon>
        <taxon>Auriculariales</taxon>
        <taxon>Exidiaceae</taxon>
        <taxon>Exidia</taxon>
    </lineage>
</organism>
<feature type="domain" description="Protein kinase" evidence="1">
    <location>
        <begin position="56"/>
        <end position="373"/>
    </location>
</feature>
<reference evidence="2 3" key="1">
    <citation type="journal article" date="2016" name="Mol. Biol. Evol.">
        <title>Comparative Genomics of Early-Diverging Mushroom-Forming Fungi Provides Insights into the Origins of Lignocellulose Decay Capabilities.</title>
        <authorList>
            <person name="Nagy L.G."/>
            <person name="Riley R."/>
            <person name="Tritt A."/>
            <person name="Adam C."/>
            <person name="Daum C."/>
            <person name="Floudas D."/>
            <person name="Sun H."/>
            <person name="Yadav J.S."/>
            <person name="Pangilinan J."/>
            <person name="Larsson K.H."/>
            <person name="Matsuura K."/>
            <person name="Barry K."/>
            <person name="Labutti K."/>
            <person name="Kuo R."/>
            <person name="Ohm R.A."/>
            <person name="Bhattacharya S.S."/>
            <person name="Shirouzu T."/>
            <person name="Yoshinaga Y."/>
            <person name="Martin F.M."/>
            <person name="Grigoriev I.V."/>
            <person name="Hibbett D.S."/>
        </authorList>
    </citation>
    <scope>NUCLEOTIDE SEQUENCE [LARGE SCALE GENOMIC DNA]</scope>
    <source>
        <strain evidence="2 3">HHB12029</strain>
    </source>
</reference>